<organism evidence="3 4">
    <name type="scientific">Paramicrobacterium chengjingii</name>
    <dbReference type="NCBI Taxonomy" id="2769067"/>
    <lineage>
        <taxon>Bacteria</taxon>
        <taxon>Bacillati</taxon>
        <taxon>Actinomycetota</taxon>
        <taxon>Actinomycetes</taxon>
        <taxon>Micrococcales</taxon>
        <taxon>Microbacteriaceae</taxon>
        <taxon>Paramicrobacterium</taxon>
    </lineage>
</organism>
<accession>A0ABX6YMA3</accession>
<feature type="compositionally biased region" description="Low complexity" evidence="1">
    <location>
        <begin position="72"/>
        <end position="96"/>
    </location>
</feature>
<feature type="compositionally biased region" description="Basic and acidic residues" evidence="1">
    <location>
        <begin position="1"/>
        <end position="15"/>
    </location>
</feature>
<feature type="region of interest" description="Disordered" evidence="1">
    <location>
        <begin position="1"/>
        <end position="178"/>
    </location>
</feature>
<gene>
    <name evidence="3" type="ORF">HCR76_07450</name>
</gene>
<evidence type="ECO:0000313" key="4">
    <source>
        <dbReference type="Proteomes" id="UP000662814"/>
    </source>
</evidence>
<dbReference type="Proteomes" id="UP000662814">
    <property type="component" value="Chromosome"/>
</dbReference>
<dbReference type="PANTHER" id="PTHR43384:SF14">
    <property type="entry name" value="ESX-1 SECRETION-ASSOCIATED PROTEIN ESPI"/>
    <property type="match status" value="1"/>
</dbReference>
<dbReference type="Pfam" id="PF01656">
    <property type="entry name" value="CbiA"/>
    <property type="match status" value="1"/>
</dbReference>
<feature type="compositionally biased region" description="Acidic residues" evidence="1">
    <location>
        <begin position="44"/>
        <end position="53"/>
    </location>
</feature>
<keyword evidence="4" id="KW-1185">Reference proteome</keyword>
<dbReference type="InterPro" id="IPR002586">
    <property type="entry name" value="CobQ/CobB/MinD/ParA_Nub-bd_dom"/>
</dbReference>
<dbReference type="EMBL" id="CP061169">
    <property type="protein sequence ID" value="QPZ39852.1"/>
    <property type="molecule type" value="Genomic_DNA"/>
</dbReference>
<dbReference type="InterPro" id="IPR027417">
    <property type="entry name" value="P-loop_NTPase"/>
</dbReference>
<proteinExistence type="predicted"/>
<protein>
    <submittedName>
        <fullName evidence="3">MinD/ParA family protein</fullName>
    </submittedName>
</protein>
<dbReference type="PANTHER" id="PTHR43384">
    <property type="entry name" value="SEPTUM SITE-DETERMINING PROTEIN MIND HOMOLOG, CHLOROPLASTIC-RELATED"/>
    <property type="match status" value="1"/>
</dbReference>
<feature type="compositionally biased region" description="Low complexity" evidence="1">
    <location>
        <begin position="103"/>
        <end position="125"/>
    </location>
</feature>
<evidence type="ECO:0000259" key="2">
    <source>
        <dbReference type="Pfam" id="PF01656"/>
    </source>
</evidence>
<dbReference type="SUPFAM" id="SSF52540">
    <property type="entry name" value="P-loop containing nucleoside triphosphate hydrolases"/>
    <property type="match status" value="1"/>
</dbReference>
<dbReference type="RefSeq" id="WP_166989634.1">
    <property type="nucleotide sequence ID" value="NZ_CP061169.1"/>
</dbReference>
<feature type="compositionally biased region" description="Polar residues" evidence="1">
    <location>
        <begin position="160"/>
        <end position="175"/>
    </location>
</feature>
<feature type="domain" description="CobQ/CobB/MinD/ParA nucleotide binding" evidence="2">
    <location>
        <begin position="247"/>
        <end position="456"/>
    </location>
</feature>
<evidence type="ECO:0000313" key="3">
    <source>
        <dbReference type="EMBL" id="QPZ39852.1"/>
    </source>
</evidence>
<reference evidence="3 4" key="1">
    <citation type="submission" date="2020-12" db="EMBL/GenBank/DDBJ databases">
        <title>Microbacterium sp. HY060.</title>
        <authorList>
            <person name="Zhou J."/>
        </authorList>
    </citation>
    <scope>NUCLEOTIDE SEQUENCE [LARGE SCALE GENOMIC DNA]</scope>
    <source>
        <strain evidence="3 4">HY60</strain>
    </source>
</reference>
<evidence type="ECO:0000256" key="1">
    <source>
        <dbReference type="SAM" id="MobiDB-lite"/>
    </source>
</evidence>
<dbReference type="InterPro" id="IPR050625">
    <property type="entry name" value="ParA/MinD_ATPase"/>
</dbReference>
<dbReference type="Gene3D" id="3.40.50.300">
    <property type="entry name" value="P-loop containing nucleotide triphosphate hydrolases"/>
    <property type="match status" value="1"/>
</dbReference>
<name>A0ABX6YMA3_9MICO</name>
<sequence length="495" mass="52172">MPSKHDGIEKPETPHGDAALAESAEKPHVRSQTISVTIPASREEELEDDDVILDDVAVNPAEAVIPPSRQGPAPQAASTPSSSAKKSSPTRSSAASGQPQNGTTSATKAAAAKKNAPPKAQTPTKDPVSVGPSPAMESNRASSEKKRAAPVTPASPTPEAEQTTPQSMSARQTPNGGAENAQALTAERLLDDRGSRHRAPDGTVQRALYAASGHLINLGDSKKARARKELTHRIAKPFSGSARFVPVITRKGGVGKTTVSILLGMALADARDDRVIALDANPDRGTLHDRIGGQSDFTVRDVIRRKNEITGYTEFSTLVARDETRLDVLASDPDPAVTTAFGDDDYGIVATLASQYYSMVLTDSGTGMVHDVMRATIEHADSVVIVSGTSIDEARLTSETISWLESNGFAQLAKNAVVVINNRSAARSIVNVDELEAHFASRVRAVARIPYDPELASGSSIEFGALRGATRRAARLLAASVVDGIPTQRPALTAR</sequence>